<keyword evidence="3" id="KW-1185">Reference proteome</keyword>
<sequence length="186" mass="20312">MSLSTLKPAVACSIPPATGANGSHSKVSKVTMMNRQAIPPLQCLPVGFASVPRFQVREKEKPLLQESFTATSRREMMHLTAASMGLLSLLLPASSAEARPRNATMRQKIMEKFEELRQKAGLSKPKDTEGEDKSMQKAETEAIKPKLKDGGEEKKVQNHHSTPNEEISIPALPNILNGKTVETTLP</sequence>
<proteinExistence type="predicted"/>
<gene>
    <name evidence="2" type="ORF">DH2020_043958</name>
</gene>
<protein>
    <submittedName>
        <fullName evidence="2">Uncharacterized protein</fullName>
    </submittedName>
</protein>
<accession>A0ABR0UIC8</accession>
<name>A0ABR0UIC8_REHGL</name>
<reference evidence="2 3" key="1">
    <citation type="journal article" date="2021" name="Comput. Struct. Biotechnol. J.">
        <title>De novo genome assembly of the potent medicinal plant Rehmannia glutinosa using nanopore technology.</title>
        <authorList>
            <person name="Ma L."/>
            <person name="Dong C."/>
            <person name="Song C."/>
            <person name="Wang X."/>
            <person name="Zheng X."/>
            <person name="Niu Y."/>
            <person name="Chen S."/>
            <person name="Feng W."/>
        </authorList>
    </citation>
    <scope>NUCLEOTIDE SEQUENCE [LARGE SCALE GENOMIC DNA]</scope>
    <source>
        <strain evidence="2">DH-2019</strain>
    </source>
</reference>
<dbReference type="Proteomes" id="UP001318860">
    <property type="component" value="Unassembled WGS sequence"/>
</dbReference>
<dbReference type="EMBL" id="JABTTQ020002724">
    <property type="protein sequence ID" value="KAK6122338.1"/>
    <property type="molecule type" value="Genomic_DNA"/>
</dbReference>
<evidence type="ECO:0000256" key="1">
    <source>
        <dbReference type="SAM" id="MobiDB-lite"/>
    </source>
</evidence>
<evidence type="ECO:0000313" key="3">
    <source>
        <dbReference type="Proteomes" id="UP001318860"/>
    </source>
</evidence>
<comment type="caution">
    <text evidence="2">The sequence shown here is derived from an EMBL/GenBank/DDBJ whole genome shotgun (WGS) entry which is preliminary data.</text>
</comment>
<evidence type="ECO:0000313" key="2">
    <source>
        <dbReference type="EMBL" id="KAK6122338.1"/>
    </source>
</evidence>
<organism evidence="2 3">
    <name type="scientific">Rehmannia glutinosa</name>
    <name type="common">Chinese foxglove</name>
    <dbReference type="NCBI Taxonomy" id="99300"/>
    <lineage>
        <taxon>Eukaryota</taxon>
        <taxon>Viridiplantae</taxon>
        <taxon>Streptophyta</taxon>
        <taxon>Embryophyta</taxon>
        <taxon>Tracheophyta</taxon>
        <taxon>Spermatophyta</taxon>
        <taxon>Magnoliopsida</taxon>
        <taxon>eudicotyledons</taxon>
        <taxon>Gunneridae</taxon>
        <taxon>Pentapetalae</taxon>
        <taxon>asterids</taxon>
        <taxon>lamiids</taxon>
        <taxon>Lamiales</taxon>
        <taxon>Orobanchaceae</taxon>
        <taxon>Rehmannieae</taxon>
        <taxon>Rehmannia</taxon>
    </lineage>
</organism>
<feature type="compositionally biased region" description="Basic and acidic residues" evidence="1">
    <location>
        <begin position="117"/>
        <end position="156"/>
    </location>
</feature>
<feature type="region of interest" description="Disordered" evidence="1">
    <location>
        <begin position="117"/>
        <end position="186"/>
    </location>
</feature>